<protein>
    <recommendedName>
        <fullName evidence="3">Anti-sigma factor</fullName>
    </recommendedName>
</protein>
<dbReference type="RefSeq" id="WP_104716126.1">
    <property type="nucleotide sequence ID" value="NZ_PTRA01000010.1"/>
</dbReference>
<accession>A0A2S7IEM3</accession>
<proteinExistence type="predicted"/>
<gene>
    <name evidence="1" type="ORF">C5O19_25115</name>
</gene>
<dbReference type="Proteomes" id="UP000239590">
    <property type="component" value="Unassembled WGS sequence"/>
</dbReference>
<organism evidence="1 2">
    <name type="scientific">Siphonobacter curvatus</name>
    <dbReference type="NCBI Taxonomy" id="2094562"/>
    <lineage>
        <taxon>Bacteria</taxon>
        <taxon>Pseudomonadati</taxon>
        <taxon>Bacteroidota</taxon>
        <taxon>Cytophagia</taxon>
        <taxon>Cytophagales</taxon>
        <taxon>Cytophagaceae</taxon>
        <taxon>Siphonobacter</taxon>
    </lineage>
</organism>
<keyword evidence="2" id="KW-1185">Reference proteome</keyword>
<dbReference type="OrthoDB" id="676347at2"/>
<dbReference type="PROSITE" id="PS51257">
    <property type="entry name" value="PROKAR_LIPOPROTEIN"/>
    <property type="match status" value="1"/>
</dbReference>
<evidence type="ECO:0000313" key="2">
    <source>
        <dbReference type="Proteomes" id="UP000239590"/>
    </source>
</evidence>
<evidence type="ECO:0008006" key="3">
    <source>
        <dbReference type="Google" id="ProtNLM"/>
    </source>
</evidence>
<dbReference type="AlphaFoldDB" id="A0A2S7IEM3"/>
<name>A0A2S7IEM3_9BACT</name>
<evidence type="ECO:0000313" key="1">
    <source>
        <dbReference type="EMBL" id="PQA53212.1"/>
    </source>
</evidence>
<dbReference type="EMBL" id="PTRA01000010">
    <property type="protein sequence ID" value="PQA53212.1"/>
    <property type="molecule type" value="Genomic_DNA"/>
</dbReference>
<sequence length="150" mass="16727">MHRRWLTFPFKHRQTYRLGVALLLLTLQSCQSKKYTFASSAVVPAAEGTIKVEPEDNGNYEIELQVTNLAEPSRLQPARKLYIVWAQTEKEGNRNIGQLKMSTGFLSSTLKSSLHSLSPFKPVGFLISAEDNLSVAQPRGPIVLQTATEP</sequence>
<reference evidence="2" key="1">
    <citation type="submission" date="2018-02" db="EMBL/GenBank/DDBJ databases">
        <title>Genome sequencing of Solimonas sp. HR-BB.</title>
        <authorList>
            <person name="Lee Y."/>
            <person name="Jeon C.O."/>
        </authorList>
    </citation>
    <scope>NUCLEOTIDE SEQUENCE [LARGE SCALE GENOMIC DNA]</scope>
    <source>
        <strain evidence="2">HR-U</strain>
    </source>
</reference>
<comment type="caution">
    <text evidence="1">The sequence shown here is derived from an EMBL/GenBank/DDBJ whole genome shotgun (WGS) entry which is preliminary data.</text>
</comment>